<dbReference type="AlphaFoldDB" id="A0AAV9HDP7"/>
<dbReference type="InterPro" id="IPR032710">
    <property type="entry name" value="NTF2-like_dom_sf"/>
</dbReference>
<protein>
    <recommendedName>
        <fullName evidence="3">Dienelactone hydrolase</fullName>
    </recommendedName>
</protein>
<name>A0AAV9HDP7_9PEZI</name>
<evidence type="ECO:0008006" key="3">
    <source>
        <dbReference type="Google" id="ProtNLM"/>
    </source>
</evidence>
<accession>A0AAV9HDP7</accession>
<dbReference type="InterPro" id="IPR009959">
    <property type="entry name" value="Cyclase_SnoaL-like"/>
</dbReference>
<dbReference type="PANTHER" id="PTHR38436">
    <property type="entry name" value="POLYKETIDE CYCLASE SNOAL-LIKE DOMAIN"/>
    <property type="match status" value="1"/>
</dbReference>
<dbReference type="Proteomes" id="UP001321749">
    <property type="component" value="Unassembled WGS sequence"/>
</dbReference>
<dbReference type="PANTHER" id="PTHR38436:SF3">
    <property type="entry name" value="CARBOXYMETHYLENEBUTENOLIDASE-RELATED"/>
    <property type="match status" value="1"/>
</dbReference>
<keyword evidence="2" id="KW-1185">Reference proteome</keyword>
<reference evidence="1" key="1">
    <citation type="journal article" date="2023" name="Mol. Phylogenet. Evol.">
        <title>Genome-scale phylogeny and comparative genomics of the fungal order Sordariales.</title>
        <authorList>
            <person name="Hensen N."/>
            <person name="Bonometti L."/>
            <person name="Westerberg I."/>
            <person name="Brannstrom I.O."/>
            <person name="Guillou S."/>
            <person name="Cros-Aarteil S."/>
            <person name="Calhoun S."/>
            <person name="Haridas S."/>
            <person name="Kuo A."/>
            <person name="Mondo S."/>
            <person name="Pangilinan J."/>
            <person name="Riley R."/>
            <person name="LaButti K."/>
            <person name="Andreopoulos B."/>
            <person name="Lipzen A."/>
            <person name="Chen C."/>
            <person name="Yan M."/>
            <person name="Daum C."/>
            <person name="Ng V."/>
            <person name="Clum A."/>
            <person name="Steindorff A."/>
            <person name="Ohm R.A."/>
            <person name="Martin F."/>
            <person name="Silar P."/>
            <person name="Natvig D.O."/>
            <person name="Lalanne C."/>
            <person name="Gautier V."/>
            <person name="Ament-Velasquez S.L."/>
            <person name="Kruys A."/>
            <person name="Hutchinson M.I."/>
            <person name="Powell A.J."/>
            <person name="Barry K."/>
            <person name="Miller A.N."/>
            <person name="Grigoriev I.V."/>
            <person name="Debuchy R."/>
            <person name="Gladieux P."/>
            <person name="Hiltunen Thoren M."/>
            <person name="Johannesson H."/>
        </authorList>
    </citation>
    <scope>NUCLEOTIDE SEQUENCE</scope>
    <source>
        <strain evidence="1">PSN324</strain>
    </source>
</reference>
<organism evidence="1 2">
    <name type="scientific">Cladorrhinum samala</name>
    <dbReference type="NCBI Taxonomy" id="585594"/>
    <lineage>
        <taxon>Eukaryota</taxon>
        <taxon>Fungi</taxon>
        <taxon>Dikarya</taxon>
        <taxon>Ascomycota</taxon>
        <taxon>Pezizomycotina</taxon>
        <taxon>Sordariomycetes</taxon>
        <taxon>Sordariomycetidae</taxon>
        <taxon>Sordariales</taxon>
        <taxon>Podosporaceae</taxon>
        <taxon>Cladorrhinum</taxon>
    </lineage>
</organism>
<gene>
    <name evidence="1" type="ORF">QBC42DRAFT_234826</name>
</gene>
<proteinExistence type="predicted"/>
<evidence type="ECO:0000313" key="2">
    <source>
        <dbReference type="Proteomes" id="UP001321749"/>
    </source>
</evidence>
<dbReference type="GO" id="GO:0030638">
    <property type="term" value="P:polyketide metabolic process"/>
    <property type="evidence" value="ECO:0007669"/>
    <property type="project" value="InterPro"/>
</dbReference>
<evidence type="ECO:0000313" key="1">
    <source>
        <dbReference type="EMBL" id="KAK4458094.1"/>
    </source>
</evidence>
<sequence length="451" mass="49661">MNVNLPLGDRIDLPKLVSSAIPEDRRKKGNTNVAILSDNWTSPTTGMNHNDPNFLSDSFPRDPPKLYITAESPSFDAQTLSDWAAEGFNVEYLPMGEDISEYKETLRTLHRKGLGPCQTFGIIAFGEAAAVCLEHYHVLDNNVEMKLGVLVGYYPSRIPDPATRFPSSVRVLVHLTVGEVGVVKQSQMVGIQGKKRVNRSNVDRGLGVGGTLGMGYRGYAYEVDAGFAERDLEEYDGICAELAWSRSLAVVTKALRPGGEDRENLVEISTHGKFYTRNAQQVMSNYAKDDAPHVTYVPTLTGATGTAALENFYSSRFLNSNPPSLQLTLLSRTVGVDRVVDEMYVSFKHTQEMPWILPSVPPTNKRVEIVLVSIVTLKGGKLHHEHVYWDQASVLVQVGLLDPKLLPQSAKDKGIERLPVIGKKAARQVFGCGNEEGEADNKLINMSESES</sequence>
<reference evidence="1" key="2">
    <citation type="submission" date="2023-06" db="EMBL/GenBank/DDBJ databases">
        <authorList>
            <consortium name="Lawrence Berkeley National Laboratory"/>
            <person name="Mondo S.J."/>
            <person name="Hensen N."/>
            <person name="Bonometti L."/>
            <person name="Westerberg I."/>
            <person name="Brannstrom I.O."/>
            <person name="Guillou S."/>
            <person name="Cros-Aarteil S."/>
            <person name="Calhoun S."/>
            <person name="Haridas S."/>
            <person name="Kuo A."/>
            <person name="Pangilinan J."/>
            <person name="Riley R."/>
            <person name="Labutti K."/>
            <person name="Andreopoulos B."/>
            <person name="Lipzen A."/>
            <person name="Chen C."/>
            <person name="Yanf M."/>
            <person name="Daum C."/>
            <person name="Ng V."/>
            <person name="Clum A."/>
            <person name="Steindorff A."/>
            <person name="Ohm R."/>
            <person name="Martin F."/>
            <person name="Silar P."/>
            <person name="Natvig D."/>
            <person name="Lalanne C."/>
            <person name="Gautier V."/>
            <person name="Ament-Velasquez S.L."/>
            <person name="Kruys A."/>
            <person name="Hutchinson M.I."/>
            <person name="Powell A.J."/>
            <person name="Barry K."/>
            <person name="Miller A.N."/>
            <person name="Grigoriev I.V."/>
            <person name="Debuchy R."/>
            <person name="Gladieux P."/>
            <person name="Thoren M.H."/>
            <person name="Johannesson H."/>
        </authorList>
    </citation>
    <scope>NUCLEOTIDE SEQUENCE</scope>
    <source>
        <strain evidence="1">PSN324</strain>
    </source>
</reference>
<comment type="caution">
    <text evidence="1">The sequence shown here is derived from an EMBL/GenBank/DDBJ whole genome shotgun (WGS) entry which is preliminary data.</text>
</comment>
<dbReference type="SUPFAM" id="SSF54427">
    <property type="entry name" value="NTF2-like"/>
    <property type="match status" value="1"/>
</dbReference>
<dbReference type="Gene3D" id="3.10.450.50">
    <property type="match status" value="1"/>
</dbReference>
<dbReference type="EMBL" id="MU865083">
    <property type="protein sequence ID" value="KAK4458094.1"/>
    <property type="molecule type" value="Genomic_DNA"/>
</dbReference>